<keyword evidence="2" id="KW-1133">Transmembrane helix</keyword>
<organism evidence="3 4">
    <name type="scientific">Colletotrichum shisoi</name>
    <dbReference type="NCBI Taxonomy" id="2078593"/>
    <lineage>
        <taxon>Eukaryota</taxon>
        <taxon>Fungi</taxon>
        <taxon>Dikarya</taxon>
        <taxon>Ascomycota</taxon>
        <taxon>Pezizomycotina</taxon>
        <taxon>Sordariomycetes</taxon>
        <taxon>Hypocreomycetidae</taxon>
        <taxon>Glomerellales</taxon>
        <taxon>Glomerellaceae</taxon>
        <taxon>Colletotrichum</taxon>
        <taxon>Colletotrichum destructivum species complex</taxon>
    </lineage>
</organism>
<keyword evidence="4" id="KW-1185">Reference proteome</keyword>
<proteinExistence type="predicted"/>
<dbReference type="AlphaFoldDB" id="A0A5Q4BJM8"/>
<feature type="region of interest" description="Disordered" evidence="1">
    <location>
        <begin position="42"/>
        <end position="84"/>
    </location>
</feature>
<reference evidence="3 4" key="1">
    <citation type="journal article" date="2019" name="Sci. Rep.">
        <title>Colletotrichum shisoi sp. nov., an anthracnose pathogen of Perilla frutescens in Japan: molecular phylogenetic, morphological and genomic evidence.</title>
        <authorList>
            <person name="Gan P."/>
            <person name="Tsushima A."/>
            <person name="Hiroyama R."/>
            <person name="Narusaka M."/>
            <person name="Takano Y."/>
            <person name="Narusaka Y."/>
            <person name="Kawaradani M."/>
            <person name="Damm U."/>
            <person name="Shirasu K."/>
        </authorList>
    </citation>
    <scope>NUCLEOTIDE SEQUENCE [LARGE SCALE GENOMIC DNA]</scope>
    <source>
        <strain evidence="3 4">PG-2018a</strain>
    </source>
</reference>
<keyword evidence="2" id="KW-0812">Transmembrane</keyword>
<feature type="region of interest" description="Disordered" evidence="1">
    <location>
        <begin position="556"/>
        <end position="577"/>
    </location>
</feature>
<dbReference type="OrthoDB" id="4857793at2759"/>
<feature type="compositionally biased region" description="Basic and acidic residues" evidence="1">
    <location>
        <begin position="804"/>
        <end position="824"/>
    </location>
</feature>
<comment type="caution">
    <text evidence="3">The sequence shown here is derived from an EMBL/GenBank/DDBJ whole genome shotgun (WGS) entry which is preliminary data.</text>
</comment>
<feature type="transmembrane region" description="Helical" evidence="2">
    <location>
        <begin position="169"/>
        <end position="189"/>
    </location>
</feature>
<evidence type="ECO:0000256" key="2">
    <source>
        <dbReference type="SAM" id="Phobius"/>
    </source>
</evidence>
<gene>
    <name evidence="3" type="ORF">CSHISOI_08665</name>
</gene>
<feature type="compositionally biased region" description="Acidic residues" evidence="1">
    <location>
        <begin position="57"/>
        <end position="75"/>
    </location>
</feature>
<evidence type="ECO:0000256" key="1">
    <source>
        <dbReference type="SAM" id="MobiDB-lite"/>
    </source>
</evidence>
<evidence type="ECO:0000313" key="4">
    <source>
        <dbReference type="Proteomes" id="UP000326340"/>
    </source>
</evidence>
<sequence>MPSRSWRQQSADSDLTAAASYPCDAFTLLRFSVRLPVVSNPTTSLALSHKPNNHYDNDDDEDDDDDNSDDDDVDETEAKQPAPQTHTWIQPLELCFHHEFLSPAARRCRHLSLHLDSLSAARISSISSSAAPIKRPTPPYYIHEMPQLIDLTTEPAEQQRQKANNNNKVFVALGALLMLVAGFLAGFSVNLPYLSVSSYPAMPASAAHTTSPPVAFLVAPLRNLFGIKQPYVIALSSKTRPVELYRKILPITRQRMSLHPLMSDVAALPKEPLPDLKEAVYHVCYNITHYFDGYSKSPDACLPILNLFCGPMISRVVQLIRPWAFLPFSTVALDISGNMADSAWFLEEYYFKTNIHGNNNGDDNYLPVTEHTKFFIKQFRKMFKIKAESGYYADECRLCDPYYAGVLTPLELDYPDPFAYLHLPSPPVSNWHFACSPEFQGLYAAAATSNNASNNGIKDDLITQFLLAWARSQSARRFNTLRNAPIDVDDKPLFPDDKHPFTEAEDIILPQLPHEAYVFAATRHFAEVAVAIDELIQLVEEEWHLILPITAADAAAKDDDDDDDDDDNKPSPDPGLLPDGFFHRVLDTFSESYRASADTQFRAHRQATLQARITASVTALRAMREDFVMPMIRRLGYLAAGISSGCADTADFLAYLDRLESEDPTYWEITEASVRRPPVPDVTHDKNNKQQQQTTTIDLTRVIFTQDAAVEIAGLRTEWKSLEGQVETYHREQAELQQHIANEGREREADQEKEIDELVLDDRSRALLAGIRERMGIPQKQRLAEMLRAATLSFSDGSVGVSDHNNDKDRSDDHNEDIHKDTQR</sequence>
<protein>
    <submittedName>
        <fullName evidence="3">Uncharacterized protein</fullName>
    </submittedName>
</protein>
<dbReference type="EMBL" id="PUHP01001105">
    <property type="protein sequence ID" value="TQN66779.1"/>
    <property type="molecule type" value="Genomic_DNA"/>
</dbReference>
<feature type="compositionally biased region" description="Acidic residues" evidence="1">
    <location>
        <begin position="558"/>
        <end position="567"/>
    </location>
</feature>
<accession>A0A5Q4BJM8</accession>
<keyword evidence="2" id="KW-0472">Membrane</keyword>
<evidence type="ECO:0000313" key="3">
    <source>
        <dbReference type="EMBL" id="TQN66779.1"/>
    </source>
</evidence>
<feature type="region of interest" description="Disordered" evidence="1">
    <location>
        <begin position="794"/>
        <end position="824"/>
    </location>
</feature>
<dbReference type="Proteomes" id="UP000326340">
    <property type="component" value="Unassembled WGS sequence"/>
</dbReference>
<name>A0A5Q4BJM8_9PEZI</name>